<dbReference type="CDD" id="cd06558">
    <property type="entry name" value="crotonase-like"/>
    <property type="match status" value="1"/>
</dbReference>
<evidence type="ECO:0000256" key="4">
    <source>
        <dbReference type="ARBA" id="ARBA00023140"/>
    </source>
</evidence>
<dbReference type="InParanoid" id="A0A3N4L2Z3"/>
<dbReference type="FunFam" id="3.90.226.10:FF:000048">
    <property type="entry name" value="3,2-trans-enoyl-CoA isomerase"/>
    <property type="match status" value="1"/>
</dbReference>
<dbReference type="EMBL" id="ML119110">
    <property type="protein sequence ID" value="RPB16108.1"/>
    <property type="molecule type" value="Genomic_DNA"/>
</dbReference>
<dbReference type="Gene3D" id="3.90.226.10">
    <property type="entry name" value="2-enoyl-CoA Hydratase, Chain A, domain 1"/>
    <property type="match status" value="1"/>
</dbReference>
<keyword evidence="5" id="KW-0413">Isomerase</keyword>
<dbReference type="FunCoup" id="A0A3N4L2Z3">
    <property type="interactions" value="211"/>
</dbReference>
<dbReference type="PANTHER" id="PTHR43684:SF1">
    <property type="entry name" value="ENOYL-COA DELTA ISOMERASE 2"/>
    <property type="match status" value="1"/>
</dbReference>
<dbReference type="InterPro" id="IPR001753">
    <property type="entry name" value="Enoyl-CoA_hydra/iso"/>
</dbReference>
<keyword evidence="7" id="KW-1185">Reference proteome</keyword>
<evidence type="ECO:0000256" key="2">
    <source>
        <dbReference type="ARBA" id="ARBA00005005"/>
    </source>
</evidence>
<organism evidence="6 7">
    <name type="scientific">Morchella conica CCBAS932</name>
    <dbReference type="NCBI Taxonomy" id="1392247"/>
    <lineage>
        <taxon>Eukaryota</taxon>
        <taxon>Fungi</taxon>
        <taxon>Dikarya</taxon>
        <taxon>Ascomycota</taxon>
        <taxon>Pezizomycotina</taxon>
        <taxon>Pezizomycetes</taxon>
        <taxon>Pezizales</taxon>
        <taxon>Morchellaceae</taxon>
        <taxon>Morchella</taxon>
    </lineage>
</organism>
<reference evidence="6 7" key="1">
    <citation type="journal article" date="2018" name="Nat. Ecol. Evol.">
        <title>Pezizomycetes genomes reveal the molecular basis of ectomycorrhizal truffle lifestyle.</title>
        <authorList>
            <person name="Murat C."/>
            <person name="Payen T."/>
            <person name="Noel B."/>
            <person name="Kuo A."/>
            <person name="Morin E."/>
            <person name="Chen J."/>
            <person name="Kohler A."/>
            <person name="Krizsan K."/>
            <person name="Balestrini R."/>
            <person name="Da Silva C."/>
            <person name="Montanini B."/>
            <person name="Hainaut M."/>
            <person name="Levati E."/>
            <person name="Barry K.W."/>
            <person name="Belfiori B."/>
            <person name="Cichocki N."/>
            <person name="Clum A."/>
            <person name="Dockter R.B."/>
            <person name="Fauchery L."/>
            <person name="Guy J."/>
            <person name="Iotti M."/>
            <person name="Le Tacon F."/>
            <person name="Lindquist E.A."/>
            <person name="Lipzen A."/>
            <person name="Malagnac F."/>
            <person name="Mello A."/>
            <person name="Molinier V."/>
            <person name="Miyauchi S."/>
            <person name="Poulain J."/>
            <person name="Riccioni C."/>
            <person name="Rubini A."/>
            <person name="Sitrit Y."/>
            <person name="Splivallo R."/>
            <person name="Traeger S."/>
            <person name="Wang M."/>
            <person name="Zifcakova L."/>
            <person name="Wipf D."/>
            <person name="Zambonelli A."/>
            <person name="Paolocci F."/>
            <person name="Nowrousian M."/>
            <person name="Ottonello S."/>
            <person name="Baldrian P."/>
            <person name="Spatafora J.W."/>
            <person name="Henrissat B."/>
            <person name="Nagy L.G."/>
            <person name="Aury J.M."/>
            <person name="Wincker P."/>
            <person name="Grigoriev I.V."/>
            <person name="Bonfante P."/>
            <person name="Martin F.M."/>
        </authorList>
    </citation>
    <scope>NUCLEOTIDE SEQUENCE [LARGE SCALE GENOMIC DNA]</scope>
    <source>
        <strain evidence="6 7">CCBAS932</strain>
    </source>
</reference>
<comment type="similarity">
    <text evidence="3">Belongs to the enoyl-CoA hydratase/isomerase family.</text>
</comment>
<dbReference type="InterPro" id="IPR051053">
    <property type="entry name" value="ECH/Chromodomain_protein"/>
</dbReference>
<comment type="subcellular location">
    <subcellularLocation>
        <location evidence="1">Peroxisome</location>
    </subcellularLocation>
</comment>
<dbReference type="InterPro" id="IPR029045">
    <property type="entry name" value="ClpP/crotonase-like_dom_sf"/>
</dbReference>
<dbReference type="AlphaFoldDB" id="A0A3N4L2Z3"/>
<evidence type="ECO:0000256" key="1">
    <source>
        <dbReference type="ARBA" id="ARBA00004275"/>
    </source>
</evidence>
<dbReference type="OrthoDB" id="448450at2759"/>
<dbReference type="GO" id="GO:0005782">
    <property type="term" value="C:peroxisomal matrix"/>
    <property type="evidence" value="ECO:0007669"/>
    <property type="project" value="TreeGrafter"/>
</dbReference>
<evidence type="ECO:0000256" key="5">
    <source>
        <dbReference type="ARBA" id="ARBA00023235"/>
    </source>
</evidence>
<name>A0A3N4L2Z3_9PEZI</name>
<accession>A0A3N4L2Z3</accession>
<dbReference type="STRING" id="1392247.A0A3N4L2Z3"/>
<dbReference type="GO" id="GO:0006635">
    <property type="term" value="P:fatty acid beta-oxidation"/>
    <property type="evidence" value="ECO:0007669"/>
    <property type="project" value="TreeGrafter"/>
</dbReference>
<dbReference type="GO" id="GO:0004165">
    <property type="term" value="F:delta(3)-delta(2)-enoyl-CoA isomerase activity"/>
    <property type="evidence" value="ECO:0007669"/>
    <property type="project" value="UniProtKB-ARBA"/>
</dbReference>
<evidence type="ECO:0000256" key="3">
    <source>
        <dbReference type="ARBA" id="ARBA00005254"/>
    </source>
</evidence>
<dbReference type="Pfam" id="PF00378">
    <property type="entry name" value="ECH_1"/>
    <property type="match status" value="1"/>
</dbReference>
<dbReference type="SUPFAM" id="SSF52096">
    <property type="entry name" value="ClpP/crotonase"/>
    <property type="match status" value="1"/>
</dbReference>
<dbReference type="Proteomes" id="UP000277580">
    <property type="component" value="Unassembled WGS sequence"/>
</dbReference>
<comment type="pathway">
    <text evidence="2">Lipid metabolism; fatty acid beta-oxidation.</text>
</comment>
<evidence type="ECO:0000313" key="7">
    <source>
        <dbReference type="Proteomes" id="UP000277580"/>
    </source>
</evidence>
<dbReference type="PANTHER" id="PTHR43684">
    <property type="match status" value="1"/>
</dbReference>
<proteinExistence type="inferred from homology"/>
<protein>
    <submittedName>
        <fullName evidence="6">ClpP/crotonase</fullName>
    </submittedName>
</protein>
<keyword evidence="4" id="KW-0576">Peroxisome</keyword>
<gene>
    <name evidence="6" type="ORF">P167DRAFT_532587</name>
</gene>
<evidence type="ECO:0000313" key="6">
    <source>
        <dbReference type="EMBL" id="RPB16108.1"/>
    </source>
</evidence>
<sequence>MSDPILLEVKKNVALITLNQPTKLNALSGPLYYELAQLMRKVADMPDVTVTVLTGTGRYFSAGADVAVNVMDGTPEESEDERKYFLRRFAANNLEVAKAFYEHPKILVGALNGPAVGLSAALLGACDFIYATESTFILTPFTSLGLVAEGIASTMFVRRLGFAKASEALLLSKRISAAELVACGFINKLFPAEGFRERVLEFVDDVMGAHLNHGSMLGVKALMREPWRDEIEKAGVREAFAGLERFVQGAPQKEFARLASGEKRHKL</sequence>